<dbReference type="PROSITE" id="PS51311">
    <property type="entry name" value="SCGB"/>
    <property type="match status" value="1"/>
</dbReference>
<accession>A0A7J7FDJ0</accession>
<evidence type="ECO:0000313" key="5">
    <source>
        <dbReference type="EMBL" id="KAF5926027.1"/>
    </source>
</evidence>
<organism evidence="5 6">
    <name type="scientific">Diceros bicornis minor</name>
    <name type="common">South-central black rhinoceros</name>
    <dbReference type="NCBI Taxonomy" id="77932"/>
    <lineage>
        <taxon>Eukaryota</taxon>
        <taxon>Metazoa</taxon>
        <taxon>Chordata</taxon>
        <taxon>Craniata</taxon>
        <taxon>Vertebrata</taxon>
        <taxon>Euteleostomi</taxon>
        <taxon>Mammalia</taxon>
        <taxon>Eutheria</taxon>
        <taxon>Laurasiatheria</taxon>
        <taxon>Perissodactyla</taxon>
        <taxon>Rhinocerotidae</taxon>
        <taxon>Diceros</taxon>
    </lineage>
</organism>
<comment type="caution">
    <text evidence="5">The sequence shown here is derived from an EMBL/GenBank/DDBJ whole genome shotgun (WGS) entry which is preliminary data.</text>
</comment>
<evidence type="ECO:0000256" key="4">
    <source>
        <dbReference type="ARBA" id="ARBA00038364"/>
    </source>
</evidence>
<name>A0A7J7FDJ0_DICBM</name>
<dbReference type="InterPro" id="IPR016126">
    <property type="entry name" value="Secretoglobin"/>
</dbReference>
<evidence type="ECO:0000313" key="6">
    <source>
        <dbReference type="Proteomes" id="UP000551758"/>
    </source>
</evidence>
<evidence type="ECO:0000256" key="3">
    <source>
        <dbReference type="ARBA" id="ARBA00022729"/>
    </source>
</evidence>
<protein>
    <submittedName>
        <fullName evidence="5">Uncharacterized protein</fullName>
    </submittedName>
</protein>
<keyword evidence="2" id="KW-0964">Secreted</keyword>
<dbReference type="Pfam" id="PF01099">
    <property type="entry name" value="Uteroglobin"/>
    <property type="match status" value="1"/>
</dbReference>
<dbReference type="AlphaFoldDB" id="A0A7J7FDJ0"/>
<dbReference type="InterPro" id="IPR035960">
    <property type="entry name" value="Secretoglobin_sf"/>
</dbReference>
<comment type="subcellular location">
    <subcellularLocation>
        <location evidence="1">Secreted</location>
    </subcellularLocation>
</comment>
<keyword evidence="6" id="KW-1185">Reference proteome</keyword>
<gene>
    <name evidence="5" type="ORF">HPG69_016063</name>
</gene>
<reference evidence="5 6" key="1">
    <citation type="journal article" date="2020" name="Mol. Biol. Evol.">
        <title>Interspecific Gene Flow and the Evolution of Specialization in Black and White Rhinoceros.</title>
        <authorList>
            <person name="Moodley Y."/>
            <person name="Westbury M.V."/>
            <person name="Russo I.M."/>
            <person name="Gopalakrishnan S."/>
            <person name="Rakotoarivelo A."/>
            <person name="Olsen R.A."/>
            <person name="Prost S."/>
            <person name="Tunstall T."/>
            <person name="Ryder O.A."/>
            <person name="Dalen L."/>
            <person name="Bruford M.W."/>
        </authorList>
    </citation>
    <scope>NUCLEOTIDE SEQUENCE [LARGE SCALE GENOMIC DNA]</scope>
    <source>
        <strain evidence="5">SBR-YM</strain>
        <tissue evidence="5">Skin</tissue>
    </source>
</reference>
<dbReference type="PANTHER" id="PTHR11332:SF6">
    <property type="entry name" value="SECRETOGLOBIN FAMILY 1D MEMBER 4"/>
    <property type="match status" value="1"/>
</dbReference>
<dbReference type="GO" id="GO:0005615">
    <property type="term" value="C:extracellular space"/>
    <property type="evidence" value="ECO:0007669"/>
    <property type="project" value="TreeGrafter"/>
</dbReference>
<evidence type="ECO:0000256" key="2">
    <source>
        <dbReference type="ARBA" id="ARBA00022525"/>
    </source>
</evidence>
<proteinExistence type="inferred from homology"/>
<sequence>MMVYEVNVWLDEGLSDSRLHLKGHLDWIPSILKCTTNAVVCPAIVTDMVSSFFSYELTYKLQLPRFGAPREAVDARLEMKRCTDKISFRNRLLILKALASDQVNIQGGGGVLLLGGTGGGGTCLTAHL</sequence>
<dbReference type="EMBL" id="JACDTQ010000807">
    <property type="protein sequence ID" value="KAF5926027.1"/>
    <property type="molecule type" value="Genomic_DNA"/>
</dbReference>
<evidence type="ECO:0000256" key="1">
    <source>
        <dbReference type="ARBA" id="ARBA00004613"/>
    </source>
</evidence>
<dbReference type="SUPFAM" id="SSF48201">
    <property type="entry name" value="Uteroglobin-like"/>
    <property type="match status" value="1"/>
</dbReference>
<comment type="similarity">
    <text evidence="4">Belongs to the secretoglobin family. Lipophilin subfamily.</text>
</comment>
<dbReference type="Proteomes" id="UP000551758">
    <property type="component" value="Unassembled WGS sequence"/>
</dbReference>
<keyword evidence="3" id="KW-0732">Signal</keyword>
<dbReference type="PANTHER" id="PTHR11332">
    <property type="entry name" value="SECRETOGLOBIN FAMILY 1D"/>
    <property type="match status" value="1"/>
</dbReference>